<dbReference type="AlphaFoldDB" id="A0A4R9BLB3"/>
<feature type="signal peptide" evidence="2">
    <location>
        <begin position="1"/>
        <end position="21"/>
    </location>
</feature>
<feature type="transmembrane region" description="Helical" evidence="1">
    <location>
        <begin position="413"/>
        <end position="435"/>
    </location>
</feature>
<proteinExistence type="predicted"/>
<feature type="transmembrane region" description="Helical" evidence="1">
    <location>
        <begin position="380"/>
        <end position="401"/>
    </location>
</feature>
<feature type="transmembrane region" description="Helical" evidence="1">
    <location>
        <begin position="175"/>
        <end position="193"/>
    </location>
</feature>
<reference evidence="3 4" key="1">
    <citation type="submission" date="2019-03" db="EMBL/GenBank/DDBJ databases">
        <title>Genomics of glacier-inhabiting Cryobacterium strains.</title>
        <authorList>
            <person name="Liu Q."/>
            <person name="Xin Y.-H."/>
        </authorList>
    </citation>
    <scope>NUCLEOTIDE SEQUENCE [LARGE SCALE GENOMIC DNA]</scope>
    <source>
        <strain evidence="3 4">Sr54</strain>
    </source>
</reference>
<feature type="transmembrane region" description="Helical" evidence="1">
    <location>
        <begin position="148"/>
        <end position="169"/>
    </location>
</feature>
<dbReference type="RefSeq" id="WP_166806490.1">
    <property type="nucleotide sequence ID" value="NZ_SOHN01000016.1"/>
</dbReference>
<dbReference type="Pfam" id="PF09913">
    <property type="entry name" value="DUF2142"/>
    <property type="match status" value="1"/>
</dbReference>
<feature type="chain" id="PRO_5020915719" evidence="2">
    <location>
        <begin position="22"/>
        <end position="498"/>
    </location>
</feature>
<evidence type="ECO:0000256" key="1">
    <source>
        <dbReference type="SAM" id="Phobius"/>
    </source>
</evidence>
<evidence type="ECO:0000313" key="4">
    <source>
        <dbReference type="Proteomes" id="UP000297626"/>
    </source>
</evidence>
<sequence>MAWALLSGLMLAWAIATPLSAAPDEPAHIIKAASVVRGQLVGVPSSEGHIVTVPEYIAFSHEQACFIFLPDVTADCADKPPVNEAAIVEATTTAGLYNPAYYALVGWPSLLLPDSSGIYAMRAVSAIISALFLALSVTLIASWKHRRLPLISCAIAATPMLVFLGGTVNPNSMEAVTVLAAFVAMMTLVTGAPRKSLNPVVPILVVSSVLAANARGLSPLWLTIGVLVPLMLISRGRLGVLLRSTSIRVGIAIIAVGTVAAMIWLLTSKSLGGIPVDDVAVPYPYVGASPILGFLLTLEGTFSYAAGLVGIFGWLDTPAPAAVYFIWAALCGSLLLAAFSVLKGAKLRTASALLACTLFVPAIIQGLYVQQGGLIWQGRYALPIFLCLVIGLAALLSSYFDHLPVVTANRMSVSVWSAWAVAQTYCFAVALHRYAVGYSAGWGDLFSQSKWSPPGGVLTVLCTAIFFAGTIATLAYRATRTTQKTQTTQTTRTTPPSI</sequence>
<keyword evidence="1" id="KW-0472">Membrane</keyword>
<evidence type="ECO:0000256" key="2">
    <source>
        <dbReference type="SAM" id="SignalP"/>
    </source>
</evidence>
<gene>
    <name evidence="3" type="ORF">E3T51_14260</name>
</gene>
<name>A0A4R9BLB3_9MICO</name>
<organism evidence="3 4">
    <name type="scientific">Cryobacterium serini</name>
    <dbReference type="NCBI Taxonomy" id="1259201"/>
    <lineage>
        <taxon>Bacteria</taxon>
        <taxon>Bacillati</taxon>
        <taxon>Actinomycetota</taxon>
        <taxon>Actinomycetes</taxon>
        <taxon>Micrococcales</taxon>
        <taxon>Microbacteriaceae</taxon>
        <taxon>Cryobacterium</taxon>
    </lineage>
</organism>
<dbReference type="Proteomes" id="UP000297626">
    <property type="component" value="Unassembled WGS sequence"/>
</dbReference>
<keyword evidence="1" id="KW-1133">Transmembrane helix</keyword>
<feature type="transmembrane region" description="Helical" evidence="1">
    <location>
        <begin position="119"/>
        <end position="141"/>
    </location>
</feature>
<comment type="caution">
    <text evidence="3">The sequence shown here is derived from an EMBL/GenBank/DDBJ whole genome shotgun (WGS) entry which is preliminary data.</text>
</comment>
<keyword evidence="2" id="KW-0732">Signal</keyword>
<feature type="transmembrane region" description="Helical" evidence="1">
    <location>
        <begin position="455"/>
        <end position="476"/>
    </location>
</feature>
<keyword evidence="4" id="KW-1185">Reference proteome</keyword>
<feature type="transmembrane region" description="Helical" evidence="1">
    <location>
        <begin position="245"/>
        <end position="266"/>
    </location>
</feature>
<feature type="transmembrane region" description="Helical" evidence="1">
    <location>
        <begin position="200"/>
        <end position="233"/>
    </location>
</feature>
<accession>A0A4R9BLB3</accession>
<keyword evidence="1" id="KW-0812">Transmembrane</keyword>
<dbReference type="InterPro" id="IPR018674">
    <property type="entry name" value="DUF2142_membrane"/>
</dbReference>
<feature type="transmembrane region" description="Helical" evidence="1">
    <location>
        <begin position="291"/>
        <end position="315"/>
    </location>
</feature>
<dbReference type="EMBL" id="SOHN01000016">
    <property type="protein sequence ID" value="TFD86276.1"/>
    <property type="molecule type" value="Genomic_DNA"/>
</dbReference>
<feature type="transmembrane region" description="Helical" evidence="1">
    <location>
        <begin position="349"/>
        <end position="368"/>
    </location>
</feature>
<feature type="transmembrane region" description="Helical" evidence="1">
    <location>
        <begin position="321"/>
        <end position="342"/>
    </location>
</feature>
<evidence type="ECO:0000313" key="3">
    <source>
        <dbReference type="EMBL" id="TFD86276.1"/>
    </source>
</evidence>
<protein>
    <submittedName>
        <fullName evidence="3">DUF2142 domain-containing protein</fullName>
    </submittedName>
</protein>